<evidence type="ECO:0000313" key="4">
    <source>
        <dbReference type="Proteomes" id="UP000537141"/>
    </source>
</evidence>
<dbReference type="Gene3D" id="2.180.10.10">
    <property type="entry name" value="RHS repeat-associated core"/>
    <property type="match status" value="1"/>
</dbReference>
<sequence length="367" mass="38523">MKIVVWCQIQLGDLLWRKSVPKKFKIFHLQKKLGHPTLLLESLKVRTPNIIASGTLINRYVHSLKVRTPNIIASGTLINRYVHGIAADDPVVWYQGAGIANKHYLLADERGSIIAETNSAGNITASHQYGPYGEPINQSASRFRYTGQILLPGTELYYYKARIYHPKLGRFMQTDPIGYEDGMNWYAYVGNDPVNGTDPTGMASEDFGFKGNTDAAMAKVTEVANKIDTVVNDGVSAISDAASGLSDRVSVSSQGSAGVGLGATASAEVDSQTMQGDGLKVEAGLTGTAYGASVGLTANVTIIKPDSTATGPTSSTTIMGGAGLGGGVSVQWTPSIGVTVHAGPVTGFSVNSKVAGVGTRIGGNGKK</sequence>
<dbReference type="PANTHER" id="PTHR32305">
    <property type="match status" value="1"/>
</dbReference>
<keyword evidence="1" id="KW-0677">Repeat</keyword>
<dbReference type="InterPro" id="IPR056823">
    <property type="entry name" value="TEN-like_YD-shell"/>
</dbReference>
<protein>
    <submittedName>
        <fullName evidence="3">RHS repeat-associated protein</fullName>
    </submittedName>
</protein>
<keyword evidence="4" id="KW-1185">Reference proteome</keyword>
<organism evidence="3 4">
    <name type="scientific">Thalassotalea piscium</name>
    <dbReference type="NCBI Taxonomy" id="1230533"/>
    <lineage>
        <taxon>Bacteria</taxon>
        <taxon>Pseudomonadati</taxon>
        <taxon>Pseudomonadota</taxon>
        <taxon>Gammaproteobacteria</taxon>
        <taxon>Alteromonadales</taxon>
        <taxon>Colwelliaceae</taxon>
        <taxon>Thalassotalea</taxon>
    </lineage>
</organism>
<dbReference type="AlphaFoldDB" id="A0A7X0TVH2"/>
<gene>
    <name evidence="3" type="ORF">HNQ55_003642</name>
</gene>
<dbReference type="RefSeq" id="WP_184426774.1">
    <property type="nucleotide sequence ID" value="NZ_AP027362.1"/>
</dbReference>
<name>A0A7X0TVH2_9GAMM</name>
<dbReference type="InterPro" id="IPR050708">
    <property type="entry name" value="T6SS_VgrG/RHS"/>
</dbReference>
<dbReference type="Proteomes" id="UP000537141">
    <property type="component" value="Unassembled WGS sequence"/>
</dbReference>
<feature type="domain" description="Teneurin-like YD-shell" evidence="2">
    <location>
        <begin position="101"/>
        <end position="193"/>
    </location>
</feature>
<dbReference type="NCBIfam" id="TIGR03696">
    <property type="entry name" value="Rhs_assc_core"/>
    <property type="match status" value="1"/>
</dbReference>
<reference evidence="3 4" key="1">
    <citation type="submission" date="2020-08" db="EMBL/GenBank/DDBJ databases">
        <title>Genomic Encyclopedia of Type Strains, Phase IV (KMG-IV): sequencing the most valuable type-strain genomes for metagenomic binning, comparative biology and taxonomic classification.</title>
        <authorList>
            <person name="Goeker M."/>
        </authorList>
    </citation>
    <scope>NUCLEOTIDE SEQUENCE [LARGE SCALE GENOMIC DNA]</scope>
    <source>
        <strain evidence="3 4">DSM 26287</strain>
    </source>
</reference>
<comment type="caution">
    <text evidence="3">The sequence shown here is derived from an EMBL/GenBank/DDBJ whole genome shotgun (WGS) entry which is preliminary data.</text>
</comment>
<dbReference type="EMBL" id="JACHHU010000047">
    <property type="protein sequence ID" value="MBB6545100.1"/>
    <property type="molecule type" value="Genomic_DNA"/>
</dbReference>
<dbReference type="PANTHER" id="PTHR32305:SF15">
    <property type="entry name" value="PROTEIN RHSA-RELATED"/>
    <property type="match status" value="1"/>
</dbReference>
<proteinExistence type="predicted"/>
<dbReference type="InterPro" id="IPR022385">
    <property type="entry name" value="Rhs_assc_core"/>
</dbReference>
<evidence type="ECO:0000256" key="1">
    <source>
        <dbReference type="ARBA" id="ARBA00022737"/>
    </source>
</evidence>
<accession>A0A7X0TVH2</accession>
<evidence type="ECO:0000313" key="3">
    <source>
        <dbReference type="EMBL" id="MBB6545100.1"/>
    </source>
</evidence>
<dbReference type="Pfam" id="PF25023">
    <property type="entry name" value="TEN_YD-shell"/>
    <property type="match status" value="1"/>
</dbReference>
<evidence type="ECO:0000259" key="2">
    <source>
        <dbReference type="Pfam" id="PF25023"/>
    </source>
</evidence>